<organism evidence="7 8">
    <name type="scientific">Fusarium albosuccineum</name>
    <dbReference type="NCBI Taxonomy" id="1237068"/>
    <lineage>
        <taxon>Eukaryota</taxon>
        <taxon>Fungi</taxon>
        <taxon>Dikarya</taxon>
        <taxon>Ascomycota</taxon>
        <taxon>Pezizomycotina</taxon>
        <taxon>Sordariomycetes</taxon>
        <taxon>Hypocreomycetidae</taxon>
        <taxon>Hypocreales</taxon>
        <taxon>Nectriaceae</taxon>
        <taxon>Fusarium</taxon>
        <taxon>Fusarium decemcellulare species complex</taxon>
    </lineage>
</organism>
<feature type="region of interest" description="Disordered" evidence="5">
    <location>
        <begin position="1116"/>
        <end position="1135"/>
    </location>
</feature>
<sequence length="1738" mass="193241">MPQTSRPSQPRAAPPLDTHQIASSNETLHTFLGGHTRSWMTGGPSADPNIRPLPVIPSSVLPRKRGRPRKDSNVPASAADSPIQDESTFTNQILEQPTGVAETTRASTVLPSPALTDAPSPNVSSQADCTNCVSSIHAEDTGPRQYGPNSSMNQSDAIPVSNTTGQSVSATTSSPQVQNLAPPQGFRTESSNRPIATTSGLSAPAAQPTASPPYHPPSGQPMTNAPSEVSVHGSTSRVGERQAKRARVQAQPTPEDTTINRNQTSQWRDSIAKRMELFDSQGLINNTVERPRYRILMEACDDVDYFYVALHQVLCAWSLNKAPIHDLFRPLVDPNAVDAAFGTLQTVLRQNAAMSSAHLQWFANFPMPLTDLVKVLPTTPVAGDIASFLKHLTLHWQGLIQTIQARKYPLLAWELVEILHCRAKGLQAMLFTVSRRWLGIKDSPTSAIMNDLFEKDRTDEALFTARGEAPERIRQARLLVSTQYTNMVLQMQQQQQQQYQQQPPQQRQTAPNVIRSPVVHNTSMAEQRGRPLMAQSPLIPSNGSTPLPAAVTSPSVPHFDALAPHAPIGERRVSSPAVVNHYAPQANSGVQDPRRPSHLYVQTDHRTAQFPPVYHSPQMQHPSMPGLASTGHTQPHSRNGSQSTPQTPALFSNGPRTPVLAPNAPMATMQRRASSMVYPSQSLPNTQGGHLQHPAVRPQYFEQPMQPGIQPVISPMQTMYPNQTQMMHPHQAVQPQPPATQYAMAPNQVHAGHMPIPQVQPYQMPVASQQVPQRRTFAPIPEAEYPLSPYGQASLQVGLHKVGLRSPRRVPSKPVRTRYYQFVKRLALKPTAIEPQTGLRTLVFQVPEHHMSRLARKTEGEGLPYCYYSEGSYRYRLRLCTRPEREVKVDEADWVLQATHWPPYIFFNLNNQCMELRRKQHFHKDQPLELTDFLSEGENTLKISFPHVPQNLKSGYRYFLAVEVVGTISHESVKNVIEGSRRIPMDNTRRQVQRRLRPSDSDDIIIEDETLTVSLADPFSSTRTNVPVRGAQCKHLECFDLETWLQTRPQKPAQKGGGSPHKGAEPSMVDVWKCPICGLDARPTSLWVDDYIAGVGQSLIAKGDMRTKRISITSDGNWSAIQEPDDSDDESPAPKSTVVANGIARRPVIGHVQAQVSVIPEHITGITLVPVVLGVAIINKRPKAGWQPWLTEVQARLADYAPAFLAPRPKQGVVFGELMLLAISVTVVACEDVTISSKKPVVAGKQVKPQSYVDSTQPPFGLLWSQAVEIIGIYHREFKHHFPFITFDDGTPPETLLKDKPFLFRAIMLVASPLHESSIDRMKRNTLAYVSYRMLVEEEMSLDLLQGLLVVIAWAHICHIDEGQVTNLTFLALGYAHKMGITQTPASALRRMISGGQSETSGLTAKTRQPDRAHSLDEQRCLLGLYCTLSVISTKQSRRNPLETPYIDMCRKDIATAQHGASDLILEHLFRLTQMNEKLSKGFGDPHERTLSRPYAFLLEGNGRSFRTELDRLAEVVASYTELSDHRRMFELYHQYLLVRLYEPAVIVADHPDEGVAPFVYLSMCLHNCLNAMQTFFDLLLSTSTEAILRRSILTADQAAFVMVLAARLLLIDTPGWDVESARQKLNLSAVLDQILTRIEEAAALHSRKMDVFTTKTNNAAHQEEKADDSHLAGLTHKTRSLRDWFEARLQGRRVDNTLLSEIAGEGIARNMGDERAEEGTPWFVGLLGNTAWNFDSL</sequence>
<dbReference type="GO" id="GO:0008270">
    <property type="term" value="F:zinc ion binding"/>
    <property type="evidence" value="ECO:0007669"/>
    <property type="project" value="UniProtKB-KW"/>
</dbReference>
<evidence type="ECO:0000313" key="7">
    <source>
        <dbReference type="EMBL" id="KAF4464617.1"/>
    </source>
</evidence>
<feature type="compositionally biased region" description="Polar residues" evidence="5">
    <location>
        <begin position="220"/>
        <end position="237"/>
    </location>
</feature>
<feature type="region of interest" description="Disordered" evidence="5">
    <location>
        <begin position="495"/>
        <end position="515"/>
    </location>
</feature>
<name>A0A8H4L842_9HYPO</name>
<dbReference type="GO" id="GO:0016925">
    <property type="term" value="P:protein sumoylation"/>
    <property type="evidence" value="ECO:0007669"/>
    <property type="project" value="TreeGrafter"/>
</dbReference>
<feature type="compositionally biased region" description="Low complexity" evidence="5">
    <location>
        <begin position="495"/>
        <end position="508"/>
    </location>
</feature>
<evidence type="ECO:0000256" key="3">
    <source>
        <dbReference type="ARBA" id="ARBA00022833"/>
    </source>
</evidence>
<dbReference type="PANTHER" id="PTHR10782">
    <property type="entry name" value="ZINC FINGER MIZ DOMAIN-CONTAINING PROTEIN"/>
    <property type="match status" value="1"/>
</dbReference>
<dbReference type="InterPro" id="IPR013083">
    <property type="entry name" value="Znf_RING/FYVE/PHD"/>
</dbReference>
<feature type="region of interest" description="Disordered" evidence="5">
    <location>
        <begin position="140"/>
        <end position="262"/>
    </location>
</feature>
<accession>A0A8H4L842</accession>
<evidence type="ECO:0000256" key="4">
    <source>
        <dbReference type="PROSITE-ProRule" id="PRU00452"/>
    </source>
</evidence>
<feature type="compositionally biased region" description="Polar residues" evidence="5">
    <location>
        <begin position="630"/>
        <end position="650"/>
    </location>
</feature>
<keyword evidence="3" id="KW-0862">Zinc</keyword>
<protein>
    <recommendedName>
        <fullName evidence="6">SP-RING-type domain-containing protein</fullName>
    </recommendedName>
</protein>
<dbReference type="GO" id="GO:0061665">
    <property type="term" value="F:SUMO ligase activity"/>
    <property type="evidence" value="ECO:0007669"/>
    <property type="project" value="TreeGrafter"/>
</dbReference>
<dbReference type="InterPro" id="IPR018527">
    <property type="entry name" value="Rubredoxin_Fe_BS"/>
</dbReference>
<keyword evidence="2 4" id="KW-0863">Zinc-finger</keyword>
<evidence type="ECO:0000313" key="8">
    <source>
        <dbReference type="Proteomes" id="UP000554235"/>
    </source>
</evidence>
<dbReference type="GO" id="GO:0000785">
    <property type="term" value="C:chromatin"/>
    <property type="evidence" value="ECO:0007669"/>
    <property type="project" value="TreeGrafter"/>
</dbReference>
<proteinExistence type="predicted"/>
<feature type="region of interest" description="Disordered" evidence="5">
    <location>
        <begin position="610"/>
        <end position="662"/>
    </location>
</feature>
<reference evidence="7 8" key="1">
    <citation type="submission" date="2020-01" db="EMBL/GenBank/DDBJ databases">
        <title>Identification and distribution of gene clusters putatively required for synthesis of sphingolipid metabolism inhibitors in phylogenetically diverse species of the filamentous fungus Fusarium.</title>
        <authorList>
            <person name="Kim H.-S."/>
            <person name="Busman M."/>
            <person name="Brown D.W."/>
            <person name="Divon H."/>
            <person name="Uhlig S."/>
            <person name="Proctor R.H."/>
        </authorList>
    </citation>
    <scope>NUCLEOTIDE SEQUENCE [LARGE SCALE GENOMIC DNA]</scope>
    <source>
        <strain evidence="7 8">NRRL 20459</strain>
    </source>
</reference>
<dbReference type="OrthoDB" id="27975at2759"/>
<dbReference type="EMBL" id="JAADYS010001165">
    <property type="protein sequence ID" value="KAF4464617.1"/>
    <property type="molecule type" value="Genomic_DNA"/>
</dbReference>
<dbReference type="PROSITE" id="PS51044">
    <property type="entry name" value="ZF_SP_RING"/>
    <property type="match status" value="1"/>
</dbReference>
<feature type="domain" description="SP-RING-type" evidence="6">
    <location>
        <begin position="1000"/>
        <end position="1101"/>
    </location>
</feature>
<dbReference type="PANTHER" id="PTHR10782:SF4">
    <property type="entry name" value="TONALLI, ISOFORM E"/>
    <property type="match status" value="1"/>
</dbReference>
<dbReference type="Gene3D" id="3.30.40.10">
    <property type="entry name" value="Zinc/RING finger domain, C3HC4 (zinc finger)"/>
    <property type="match status" value="1"/>
</dbReference>
<dbReference type="CDD" id="cd16650">
    <property type="entry name" value="SP-RING_PIAS-like"/>
    <property type="match status" value="1"/>
</dbReference>
<feature type="compositionally biased region" description="Polar residues" evidence="5">
    <location>
        <begin position="147"/>
        <end position="201"/>
    </location>
</feature>
<evidence type="ECO:0000256" key="5">
    <source>
        <dbReference type="SAM" id="MobiDB-lite"/>
    </source>
</evidence>
<keyword evidence="1" id="KW-0479">Metal-binding</keyword>
<keyword evidence="8" id="KW-1185">Reference proteome</keyword>
<feature type="region of interest" description="Disordered" evidence="5">
    <location>
        <begin position="1"/>
        <end position="89"/>
    </location>
</feature>
<dbReference type="Pfam" id="PF02891">
    <property type="entry name" value="zf-MIZ"/>
    <property type="match status" value="1"/>
</dbReference>
<dbReference type="PROSITE" id="PS00202">
    <property type="entry name" value="RUBREDOXIN"/>
    <property type="match status" value="1"/>
</dbReference>
<comment type="caution">
    <text evidence="7">The sequence shown here is derived from an EMBL/GenBank/DDBJ whole genome shotgun (WGS) entry which is preliminary data.</text>
</comment>
<gene>
    <name evidence="7" type="ORF">FALBO_8545</name>
</gene>
<evidence type="ECO:0000259" key="6">
    <source>
        <dbReference type="PROSITE" id="PS51044"/>
    </source>
</evidence>
<dbReference type="Proteomes" id="UP000554235">
    <property type="component" value="Unassembled WGS sequence"/>
</dbReference>
<feature type="compositionally biased region" description="Polar residues" evidence="5">
    <location>
        <begin position="250"/>
        <end position="262"/>
    </location>
</feature>
<dbReference type="InterPro" id="IPR004181">
    <property type="entry name" value="Znf_MIZ"/>
</dbReference>
<evidence type="ECO:0000256" key="1">
    <source>
        <dbReference type="ARBA" id="ARBA00022723"/>
    </source>
</evidence>
<evidence type="ECO:0000256" key="2">
    <source>
        <dbReference type="ARBA" id="ARBA00022771"/>
    </source>
</evidence>
<feature type="compositionally biased region" description="Pro residues" evidence="5">
    <location>
        <begin position="210"/>
        <end position="219"/>
    </location>
</feature>